<keyword evidence="3" id="KW-1185">Reference proteome</keyword>
<evidence type="ECO:0000259" key="1">
    <source>
        <dbReference type="Pfam" id="PF25559"/>
    </source>
</evidence>
<dbReference type="InterPro" id="IPR057691">
    <property type="entry name" value="DUF7931"/>
</dbReference>
<dbReference type="EMBL" id="CP036422">
    <property type="protein sequence ID" value="QFU76004.1"/>
    <property type="molecule type" value="Genomic_DNA"/>
</dbReference>
<evidence type="ECO:0000313" key="2">
    <source>
        <dbReference type="EMBL" id="QFU76004.1"/>
    </source>
</evidence>
<dbReference type="AlphaFoldDB" id="A0A5P9NL87"/>
<protein>
    <recommendedName>
        <fullName evidence="1">DUF7931 domain-containing protein</fullName>
    </recommendedName>
</protein>
<dbReference type="Proteomes" id="UP000326287">
    <property type="component" value="Chromosome"/>
</dbReference>
<dbReference type="Pfam" id="PF25559">
    <property type="entry name" value="DUF7931"/>
    <property type="match status" value="1"/>
</dbReference>
<gene>
    <name evidence="2" type="ORF">EY643_10200</name>
</gene>
<evidence type="ECO:0000313" key="3">
    <source>
        <dbReference type="Proteomes" id="UP000326287"/>
    </source>
</evidence>
<name>A0A5P9NL87_9GAMM</name>
<dbReference type="RefSeq" id="WP_152662109.1">
    <property type="nucleotide sequence ID" value="NZ_CP036422.1"/>
</dbReference>
<dbReference type="SUPFAM" id="SSF56024">
    <property type="entry name" value="Phospholipase D/nuclease"/>
    <property type="match status" value="1"/>
</dbReference>
<organism evidence="2 3">
    <name type="scientific">Halioglobus maricola</name>
    <dbReference type="NCBI Taxonomy" id="2601894"/>
    <lineage>
        <taxon>Bacteria</taxon>
        <taxon>Pseudomonadati</taxon>
        <taxon>Pseudomonadota</taxon>
        <taxon>Gammaproteobacteria</taxon>
        <taxon>Cellvibrionales</taxon>
        <taxon>Halieaceae</taxon>
        <taxon>Halioglobus</taxon>
    </lineage>
</organism>
<dbReference type="KEGG" id="halc:EY643_10200"/>
<feature type="domain" description="DUF7931" evidence="1">
    <location>
        <begin position="16"/>
        <end position="161"/>
    </location>
</feature>
<sequence length="163" mass="18246">MSSDDEFISGVAYPSPFAELAVKLCESASRYLYILSPQLDPDAFGSDALATAISALARRSQQTEIRILVSDTRGIVGRGHPLLSLARRMPSSVEIRKVTDHPDWHGQTVVIRDRDGVLFKPGEANKDGFYEPDSRASTERHRELFLELWRFSEADPNLRTLSI</sequence>
<proteinExistence type="predicted"/>
<reference evidence="2 3" key="1">
    <citation type="submission" date="2019-02" db="EMBL/GenBank/DDBJ databases">
        <authorList>
            <person name="Li S.-H."/>
        </authorList>
    </citation>
    <scope>NUCLEOTIDE SEQUENCE [LARGE SCALE GENOMIC DNA]</scope>
    <source>
        <strain evidence="2 3">IMCC14385</strain>
    </source>
</reference>
<accession>A0A5P9NL87</accession>
<dbReference type="OrthoDB" id="9796171at2"/>